<dbReference type="PANTHER" id="PTHR21624">
    <property type="entry name" value="STEROL DESATURASE-RELATED PROTEIN"/>
    <property type="match status" value="1"/>
</dbReference>
<feature type="domain" description="Fatty acid hydroxylase" evidence="7">
    <location>
        <begin position="141"/>
        <end position="276"/>
    </location>
</feature>
<reference evidence="9" key="1">
    <citation type="submission" date="2017-09" db="EMBL/GenBank/DDBJ databases">
        <authorList>
            <person name="Feng G."/>
            <person name="Zhu H."/>
        </authorList>
    </citation>
    <scope>NUCLEOTIDE SEQUENCE [LARGE SCALE GENOMIC DNA]</scope>
    <source>
        <strain evidence="9">1PNM-20</strain>
    </source>
</reference>
<dbReference type="PANTHER" id="PTHR21624:SF3">
    <property type="entry name" value="FATTY ACID HYDROXYLASE DOMAIN-CONTAINING PROTEIN"/>
    <property type="match status" value="1"/>
</dbReference>
<evidence type="ECO:0000256" key="5">
    <source>
        <dbReference type="ARBA" id="ARBA00023136"/>
    </source>
</evidence>
<evidence type="ECO:0000313" key="8">
    <source>
        <dbReference type="EMBL" id="PAX07857.1"/>
    </source>
</evidence>
<evidence type="ECO:0000256" key="6">
    <source>
        <dbReference type="SAM" id="MobiDB-lite"/>
    </source>
</evidence>
<dbReference type="GO" id="GO:0016020">
    <property type="term" value="C:membrane"/>
    <property type="evidence" value="ECO:0007669"/>
    <property type="project" value="GOC"/>
</dbReference>
<gene>
    <name evidence="8" type="ORF">CKY28_09580</name>
</gene>
<evidence type="ECO:0000256" key="2">
    <source>
        <dbReference type="ARBA" id="ARBA00022692"/>
    </source>
</evidence>
<protein>
    <submittedName>
        <fullName evidence="8">Fatty acid hydroxylase</fullName>
    </submittedName>
</protein>
<keyword evidence="5" id="KW-0472">Membrane</keyword>
<name>A0A2A2SF28_9SPHN</name>
<dbReference type="InterPro" id="IPR051689">
    <property type="entry name" value="Sterol_desaturase/TMEM195"/>
</dbReference>
<evidence type="ECO:0000256" key="3">
    <source>
        <dbReference type="ARBA" id="ARBA00022989"/>
    </source>
</evidence>
<dbReference type="GO" id="GO:0006643">
    <property type="term" value="P:membrane lipid metabolic process"/>
    <property type="evidence" value="ECO:0007669"/>
    <property type="project" value="TreeGrafter"/>
</dbReference>
<dbReference type="AlphaFoldDB" id="A0A2A2SF28"/>
<keyword evidence="2" id="KW-0812">Transmembrane</keyword>
<feature type="region of interest" description="Disordered" evidence="6">
    <location>
        <begin position="1"/>
        <end position="21"/>
    </location>
</feature>
<evidence type="ECO:0000256" key="4">
    <source>
        <dbReference type="ARBA" id="ARBA00023002"/>
    </source>
</evidence>
<evidence type="ECO:0000256" key="1">
    <source>
        <dbReference type="ARBA" id="ARBA00004127"/>
    </source>
</evidence>
<keyword evidence="3" id="KW-1133">Transmembrane helix</keyword>
<feature type="region of interest" description="Disordered" evidence="6">
    <location>
        <begin position="310"/>
        <end position="341"/>
    </location>
</feature>
<dbReference type="GO" id="GO:0050479">
    <property type="term" value="F:glyceryl-ether monooxygenase activity"/>
    <property type="evidence" value="ECO:0007669"/>
    <property type="project" value="TreeGrafter"/>
</dbReference>
<sequence length="341" mass="37415">MWGKKAPASPPPRHAGLDPASTRVRLVEKTVANEANAHGPRNKSGVTVGGLKVSPTLLAGATLLGAAALAILVAERRRPLRDRTLPDRGRLPTNVALGAMSMAAMSAVEAPASRALARWCERNGVGVAQALPGPAWARDAVGFLLMDYTTYVWHVLTHEVPALWRLHLVHHVDLDLDASTALRFHAVDMLVSAPFRCAQVLVSGASPRALEVWRGWFFLAVLFHHSNLRLPERWDRLLALAVTTPRMHGIHHMAEPDRTGSNWSSGLSFWDRLHGTFRLDVPQRGQPIGVKAYREHLDVRPSLALPFSRQRDAWEPPPARNVGLGEEDHHARTAPAVPTQP</sequence>
<evidence type="ECO:0000313" key="9">
    <source>
        <dbReference type="Proteomes" id="UP000218151"/>
    </source>
</evidence>
<keyword evidence="4" id="KW-0560">Oxidoreductase</keyword>
<accession>A0A2A2SF28</accession>
<dbReference type="GO" id="GO:0005506">
    <property type="term" value="F:iron ion binding"/>
    <property type="evidence" value="ECO:0007669"/>
    <property type="project" value="InterPro"/>
</dbReference>
<dbReference type="InterPro" id="IPR006694">
    <property type="entry name" value="Fatty_acid_hydroxylase"/>
</dbReference>
<comment type="subcellular location">
    <subcellularLocation>
        <location evidence="1">Endomembrane system</location>
        <topology evidence="1">Multi-pass membrane protein</topology>
    </subcellularLocation>
</comment>
<comment type="caution">
    <text evidence="8">The sequence shown here is derived from an EMBL/GenBank/DDBJ whole genome shotgun (WGS) entry which is preliminary data.</text>
</comment>
<dbReference type="Pfam" id="PF04116">
    <property type="entry name" value="FA_hydroxylase"/>
    <property type="match status" value="1"/>
</dbReference>
<proteinExistence type="predicted"/>
<keyword evidence="9" id="KW-1185">Reference proteome</keyword>
<organism evidence="8 9">
    <name type="scientific">Sphingomonas lenta</name>
    <dbReference type="NCBI Taxonomy" id="1141887"/>
    <lineage>
        <taxon>Bacteria</taxon>
        <taxon>Pseudomonadati</taxon>
        <taxon>Pseudomonadota</taxon>
        <taxon>Alphaproteobacteria</taxon>
        <taxon>Sphingomonadales</taxon>
        <taxon>Sphingomonadaceae</taxon>
        <taxon>Sphingomonas</taxon>
    </lineage>
</organism>
<evidence type="ECO:0000259" key="7">
    <source>
        <dbReference type="Pfam" id="PF04116"/>
    </source>
</evidence>
<dbReference type="Proteomes" id="UP000218151">
    <property type="component" value="Unassembled WGS sequence"/>
</dbReference>
<dbReference type="EMBL" id="NSLI01000003">
    <property type="protein sequence ID" value="PAX07857.1"/>
    <property type="molecule type" value="Genomic_DNA"/>
</dbReference>
<dbReference type="GO" id="GO:0012505">
    <property type="term" value="C:endomembrane system"/>
    <property type="evidence" value="ECO:0007669"/>
    <property type="project" value="UniProtKB-SubCell"/>
</dbReference>
<dbReference type="GO" id="GO:0008610">
    <property type="term" value="P:lipid biosynthetic process"/>
    <property type="evidence" value="ECO:0007669"/>
    <property type="project" value="InterPro"/>
</dbReference>
<dbReference type="OrthoDB" id="9770329at2"/>